<evidence type="ECO:0000313" key="1">
    <source>
        <dbReference type="EMBL" id="TJY60074.1"/>
    </source>
</evidence>
<protein>
    <submittedName>
        <fullName evidence="1">Uncharacterized protein</fullName>
    </submittedName>
</protein>
<gene>
    <name evidence="1" type="ORF">FAZ19_23300</name>
</gene>
<organism evidence="1 2">
    <name type="scientific">Sphingobacterium alkalisoli</name>
    <dbReference type="NCBI Taxonomy" id="1874115"/>
    <lineage>
        <taxon>Bacteria</taxon>
        <taxon>Pseudomonadati</taxon>
        <taxon>Bacteroidota</taxon>
        <taxon>Sphingobacteriia</taxon>
        <taxon>Sphingobacteriales</taxon>
        <taxon>Sphingobacteriaceae</taxon>
        <taxon>Sphingobacterium</taxon>
    </lineage>
</organism>
<evidence type="ECO:0000313" key="2">
    <source>
        <dbReference type="Proteomes" id="UP000309872"/>
    </source>
</evidence>
<keyword evidence="2" id="KW-1185">Reference proteome</keyword>
<dbReference type="AlphaFoldDB" id="A0A4U0GNW4"/>
<comment type="caution">
    <text evidence="1">The sequence shown here is derived from an EMBL/GenBank/DDBJ whole genome shotgun (WGS) entry which is preliminary data.</text>
</comment>
<accession>A0A4U0GNW4</accession>
<sequence>MTHAERHIIETYSGLFESLSSISKLELLEKLAKSIRKDNKTKEKEFFKSFGAFASDKPAEEIKHLH</sequence>
<dbReference type="Proteomes" id="UP000309872">
    <property type="component" value="Unassembled WGS sequence"/>
</dbReference>
<proteinExistence type="predicted"/>
<name>A0A4U0GNW4_9SPHI</name>
<dbReference type="EMBL" id="SUKA01000013">
    <property type="protein sequence ID" value="TJY60074.1"/>
    <property type="molecule type" value="Genomic_DNA"/>
</dbReference>
<dbReference type="OrthoDB" id="839982at2"/>
<reference evidence="1 2" key="1">
    <citation type="submission" date="2019-04" db="EMBL/GenBank/DDBJ databases">
        <title>Sphingobacterium olei sp. nov., isolated from oil-contaminated soil.</title>
        <authorList>
            <person name="Liu B."/>
        </authorList>
    </citation>
    <scope>NUCLEOTIDE SEQUENCE [LARGE SCALE GENOMIC DNA]</scope>
    <source>
        <strain evidence="1 2">Y3L14</strain>
    </source>
</reference>
<dbReference type="RefSeq" id="WP_136823188.1">
    <property type="nucleotide sequence ID" value="NZ_BMJX01000014.1"/>
</dbReference>